<reference evidence="1 2" key="1">
    <citation type="submission" date="2023-01" db="EMBL/GenBank/DDBJ databases">
        <authorList>
            <person name="Whitehead M."/>
        </authorList>
    </citation>
    <scope>NUCLEOTIDE SEQUENCE [LARGE SCALE GENOMIC DNA]</scope>
</reference>
<evidence type="ECO:0000313" key="2">
    <source>
        <dbReference type="Proteomes" id="UP001160148"/>
    </source>
</evidence>
<protein>
    <submittedName>
        <fullName evidence="1">Uncharacterized protein</fullName>
    </submittedName>
</protein>
<evidence type="ECO:0000313" key="1">
    <source>
        <dbReference type="EMBL" id="CAI6345920.1"/>
    </source>
</evidence>
<keyword evidence="2" id="KW-1185">Reference proteome</keyword>
<dbReference type="Proteomes" id="UP001160148">
    <property type="component" value="Unassembled WGS sequence"/>
</dbReference>
<comment type="caution">
    <text evidence="1">The sequence shown here is derived from an EMBL/GenBank/DDBJ whole genome shotgun (WGS) entry which is preliminary data.</text>
</comment>
<dbReference type="AlphaFoldDB" id="A0AAV0VQS6"/>
<sequence>MLGTWVSWSNTRHSSVAIRLKDREKKKTLPMQLALGRQNSAGRQDEIAELRIQRGRADCEIGNTISICKHTLPSDHPCTDGRQTRSAPPRMAHSPTAVYYYHLSLIK</sequence>
<gene>
    <name evidence="1" type="ORF">MEUPH1_LOCUS2877</name>
</gene>
<organism evidence="1 2">
    <name type="scientific">Macrosiphum euphorbiae</name>
    <name type="common">potato aphid</name>
    <dbReference type="NCBI Taxonomy" id="13131"/>
    <lineage>
        <taxon>Eukaryota</taxon>
        <taxon>Metazoa</taxon>
        <taxon>Ecdysozoa</taxon>
        <taxon>Arthropoda</taxon>
        <taxon>Hexapoda</taxon>
        <taxon>Insecta</taxon>
        <taxon>Pterygota</taxon>
        <taxon>Neoptera</taxon>
        <taxon>Paraneoptera</taxon>
        <taxon>Hemiptera</taxon>
        <taxon>Sternorrhyncha</taxon>
        <taxon>Aphidomorpha</taxon>
        <taxon>Aphidoidea</taxon>
        <taxon>Aphididae</taxon>
        <taxon>Macrosiphini</taxon>
        <taxon>Macrosiphum</taxon>
    </lineage>
</organism>
<accession>A0AAV0VQS6</accession>
<name>A0AAV0VQS6_9HEMI</name>
<dbReference type="EMBL" id="CARXXK010000001">
    <property type="protein sequence ID" value="CAI6345920.1"/>
    <property type="molecule type" value="Genomic_DNA"/>
</dbReference>
<proteinExistence type="predicted"/>